<evidence type="ECO:0000256" key="1">
    <source>
        <dbReference type="ARBA" id="ARBA00013201"/>
    </source>
</evidence>
<protein>
    <recommendedName>
        <fullName evidence="1">1-alkyl-2-acetylglycerophosphocholine esterase</fullName>
        <ecNumber evidence="1">3.1.1.47</ecNumber>
    </recommendedName>
</protein>
<dbReference type="InterPro" id="IPR029058">
    <property type="entry name" value="AB_hydrolase_fold"/>
</dbReference>
<evidence type="ECO:0000313" key="6">
    <source>
        <dbReference type="RefSeq" id="XP_013791396.1"/>
    </source>
</evidence>
<keyword evidence="4" id="KW-0443">Lipid metabolism</keyword>
<organism evidence="5 6">
    <name type="scientific">Limulus polyphemus</name>
    <name type="common">Atlantic horseshoe crab</name>
    <dbReference type="NCBI Taxonomy" id="6850"/>
    <lineage>
        <taxon>Eukaryota</taxon>
        <taxon>Metazoa</taxon>
        <taxon>Ecdysozoa</taxon>
        <taxon>Arthropoda</taxon>
        <taxon>Chelicerata</taxon>
        <taxon>Merostomata</taxon>
        <taxon>Xiphosura</taxon>
        <taxon>Limulidae</taxon>
        <taxon>Limulus</taxon>
    </lineage>
</organism>
<accession>A0ABM1BZ28</accession>
<dbReference type="PANTHER" id="PTHR10272">
    <property type="entry name" value="PLATELET-ACTIVATING FACTOR ACETYLHYDROLASE"/>
    <property type="match status" value="1"/>
</dbReference>
<keyword evidence="3" id="KW-0442">Lipid degradation</keyword>
<dbReference type="Pfam" id="PF03403">
    <property type="entry name" value="PAF-AH_p_II"/>
    <property type="match status" value="1"/>
</dbReference>
<gene>
    <name evidence="6" type="primary">LOC106475238</name>
</gene>
<evidence type="ECO:0000256" key="2">
    <source>
        <dbReference type="ARBA" id="ARBA00022801"/>
    </source>
</evidence>
<evidence type="ECO:0000313" key="5">
    <source>
        <dbReference type="Proteomes" id="UP000694941"/>
    </source>
</evidence>
<dbReference type="Gene3D" id="3.40.50.1820">
    <property type="entry name" value="alpha/beta hydrolase"/>
    <property type="match status" value="1"/>
</dbReference>
<reference evidence="6" key="1">
    <citation type="submission" date="2025-08" db="UniProtKB">
        <authorList>
            <consortium name="RefSeq"/>
        </authorList>
    </citation>
    <scope>IDENTIFICATION</scope>
    <source>
        <tissue evidence="6">Muscle</tissue>
    </source>
</reference>
<dbReference type="PANTHER" id="PTHR10272:SF0">
    <property type="entry name" value="PLATELET-ACTIVATING FACTOR ACETYLHYDROLASE"/>
    <property type="match status" value="1"/>
</dbReference>
<keyword evidence="2" id="KW-0378">Hydrolase</keyword>
<evidence type="ECO:0000256" key="4">
    <source>
        <dbReference type="ARBA" id="ARBA00023098"/>
    </source>
</evidence>
<dbReference type="Proteomes" id="UP000694941">
    <property type="component" value="Unplaced"/>
</dbReference>
<proteinExistence type="predicted"/>
<sequence>MVLPHSLYIDGIANFINYPRSLIRILHRRVIGNVYIPALWNAMPLKCDEIFPVVVFSHGLGGCRTSYSTIALELASQGYIVACLEHRDHSACLSYYFKKARVSSRGTLPGADLSEIDFCEVDGKFDWESGDEEKDENEDWVDLEDDLEEADGVIKDSSRISVGKLSGISDVAKEWVFYRRIRRKKDEYTIRNKQAKQRARDCSHALDILEDLNRGRQIKNILDHHFDSTLFQGTMDLSKAAVAGHSFGGSTVILALAMELRFKLGLALDCWMFPLRENQDLFSMVTQPILFINMEKFQTWENLDVMKNLETEEIERKVVTIKLV</sequence>
<dbReference type="SUPFAM" id="SSF53474">
    <property type="entry name" value="alpha/beta-Hydrolases"/>
    <property type="match status" value="1"/>
</dbReference>
<name>A0ABM1BZ28_LIMPO</name>
<dbReference type="EC" id="3.1.1.47" evidence="1"/>
<keyword evidence="5" id="KW-1185">Reference proteome</keyword>
<dbReference type="RefSeq" id="XP_013791396.1">
    <property type="nucleotide sequence ID" value="XM_013935942.2"/>
</dbReference>
<evidence type="ECO:0000256" key="3">
    <source>
        <dbReference type="ARBA" id="ARBA00022963"/>
    </source>
</evidence>
<dbReference type="GeneID" id="106475238"/>